<name>A0AA40S7P4_9HYPH</name>
<sequence length="70" mass="7670">MDATILEIVEQEGMARDIAEMAHDLAQDGHHATADMLRTMSRRRRVIGMELRANLAVLKAGDHEAAGDGE</sequence>
<comment type="caution">
    <text evidence="1">The sequence shown here is derived from an EMBL/GenBank/DDBJ whole genome shotgun (WGS) entry which is preliminary data.</text>
</comment>
<dbReference type="EMBL" id="JACJIB010000013">
    <property type="protein sequence ID" value="MBA8916071.1"/>
    <property type="molecule type" value="Genomic_DNA"/>
</dbReference>
<organism evidence="1 2">
    <name type="scientific">Methylorubrum thiocyanatum</name>
    <dbReference type="NCBI Taxonomy" id="47958"/>
    <lineage>
        <taxon>Bacteria</taxon>
        <taxon>Pseudomonadati</taxon>
        <taxon>Pseudomonadota</taxon>
        <taxon>Alphaproteobacteria</taxon>
        <taxon>Hyphomicrobiales</taxon>
        <taxon>Methylobacteriaceae</taxon>
        <taxon>Methylorubrum</taxon>
    </lineage>
</organism>
<accession>A0AA40S7P4</accession>
<reference evidence="1 2" key="1">
    <citation type="submission" date="2020-08" db="EMBL/GenBank/DDBJ databases">
        <title>Genomic Encyclopedia of Type Strains, Phase IV (KMG-IV): sequencing the most valuable type-strain genomes for metagenomic binning, comparative biology and taxonomic classification.</title>
        <authorList>
            <person name="Goeker M."/>
        </authorList>
    </citation>
    <scope>NUCLEOTIDE SEQUENCE [LARGE SCALE GENOMIC DNA]</scope>
    <source>
        <strain evidence="1 2">DSM 11490</strain>
    </source>
</reference>
<evidence type="ECO:0000313" key="2">
    <source>
        <dbReference type="Proteomes" id="UP000543554"/>
    </source>
</evidence>
<evidence type="ECO:0000313" key="1">
    <source>
        <dbReference type="EMBL" id="MBA8916071.1"/>
    </source>
</evidence>
<protein>
    <submittedName>
        <fullName evidence="1">Uncharacterized protein</fullName>
    </submittedName>
</protein>
<dbReference type="AlphaFoldDB" id="A0AA40S7P4"/>
<proteinExistence type="predicted"/>
<dbReference type="Proteomes" id="UP000543554">
    <property type="component" value="Unassembled WGS sequence"/>
</dbReference>
<dbReference type="RefSeq" id="WP_182556803.1">
    <property type="nucleotide sequence ID" value="NZ_BPRF01000022.1"/>
</dbReference>
<gene>
    <name evidence="1" type="ORF">HNR51_005190</name>
</gene>
<keyword evidence="2" id="KW-1185">Reference proteome</keyword>